<dbReference type="InterPro" id="IPR012792">
    <property type="entry name" value="3-oxoacid_CoA-transf_A"/>
</dbReference>
<dbReference type="NCBIfam" id="TIGR02429">
    <property type="entry name" value="pcaI_scoA_fam"/>
    <property type="match status" value="1"/>
</dbReference>
<dbReference type="RefSeq" id="XP_073563112.1">
    <property type="nucleotide sequence ID" value="XM_073697555.1"/>
</dbReference>
<dbReference type="InterPro" id="IPR004165">
    <property type="entry name" value="CoA_trans_fam_I"/>
</dbReference>
<dbReference type="InterPro" id="IPR004164">
    <property type="entry name" value="CoA_transf_AS"/>
</dbReference>
<feature type="compositionally biased region" description="Basic and acidic residues" evidence="2">
    <location>
        <begin position="851"/>
        <end position="875"/>
    </location>
</feature>
<dbReference type="PANTHER" id="PTHR13707:SF23">
    <property type="entry name" value="SUCCINYL-COA:3-KETOACID-COENZYME A TRANSFERASE"/>
    <property type="match status" value="1"/>
</dbReference>
<dbReference type="Proteomes" id="UP001642720">
    <property type="component" value="Unassembled WGS sequence"/>
</dbReference>
<name>A0ABY2HH23_9HYPO</name>
<keyword evidence="4" id="KW-1185">Reference proteome</keyword>
<keyword evidence="1 3" id="KW-0808">Transferase</keyword>
<dbReference type="EMBL" id="PPTA01000001">
    <property type="protein sequence ID" value="TFB06911.1"/>
    <property type="molecule type" value="Genomic_DNA"/>
</dbReference>
<dbReference type="SMART" id="SM00882">
    <property type="entry name" value="CoA_trans"/>
    <property type="match status" value="2"/>
</dbReference>
<sequence>MPSTALRLRTLGAFARHATNPTAVLSRSFSATARRAEINKVLPSAAEAIKDLKANSTLLCGGFGLCGVPDTLIDEVLKRPDITGLTAVSNNAGTDSSGLGKLLKTKQVKKMIASYIGENKTFETMYLTGQVELELTPQGTLAERCAAGGKGIPAFYTPAAFGTVVQTGDLPLRNKPDGSPDVYSYPKDVKVFNGKPYLLEESIAGDYAFVKAYKADKLGNCQFRLAANNFNGAMGRNAKVTIVEAEHIVEPGEIPPEAIHLPGIYVKRVIQSTSPKNIEKYTWAKEDTDADAKAVLGTGETAAKRERIVKRAAKEFKNGMYANLGIGMPMLAPGFVGPEVEVQLQSENGILGLGPYPKKGQEDPDLINAGKETVTLKPGAAVFGSEESFGMIRSGRINLTILGAMQVSATGDLANWMLPGKVKGFGGAMDLVSNPSATKVVVTMEHTDKKGNPKIVKQCAFPLTGRACVSRIITELGVFDVDFAHGLTLIEIADGVTVDEIKSKTEAPGVCLHAWKLFSALLLPEDEEKSLGLYRFRQHICHPNVSDLRWYTKPLTSLTTEFITHLVLSGGSEFAVHDMLSLADMKNLGVLEIIQPADETGGYFPEVSDNLIRGWTETEDPFPMLRILRIWGDRSTSKNCLRWVAKFPSLALFDVTGFKKGWDKPMEEAAEAGWAVTDLSGGQESSLLKNLMLLVPDEHVNKTRDSIKSVDADLVTLCSDSQCAIKFVPDREAPPLLDYLTDTGKVYLPSWDPDAAFREAGACHGVAFEAWAFWLYSFLGQLSGDIDMVNRGLSVDKQAVAGPFVLPSRPMACLFLGHSGRGGIASKPSYVSRGLFSTTRYIFTRQMDASRYSREKPNGQEEEHAHGDGHGDRHGKSSHAFSNGFRMANPRPTQKRKLLHEMLHSLSR</sequence>
<comment type="caution">
    <text evidence="3">The sequence shown here is derived from an EMBL/GenBank/DDBJ whole genome shotgun (WGS) entry which is preliminary data.</text>
</comment>
<dbReference type="Gene3D" id="3.40.1080.10">
    <property type="entry name" value="Glutaconate Coenzyme A-transferase"/>
    <property type="match status" value="2"/>
</dbReference>
<proteinExistence type="predicted"/>
<dbReference type="Pfam" id="PF01144">
    <property type="entry name" value="CoA_trans"/>
    <property type="match status" value="2"/>
</dbReference>
<evidence type="ECO:0000256" key="2">
    <source>
        <dbReference type="SAM" id="MobiDB-lite"/>
    </source>
</evidence>
<gene>
    <name evidence="3" type="ORF">CCMA1212_000070</name>
</gene>
<reference evidence="3 4" key="1">
    <citation type="submission" date="2018-01" db="EMBL/GenBank/DDBJ databases">
        <title>Genome characterization of the sugarcane-associated fungus Trichoderma ghanense CCMA-1212 and their application in lignocelulose bioconversion.</title>
        <authorList>
            <person name="Steindorff A.S."/>
            <person name="Mendes T.D."/>
            <person name="Vilela E.S.D."/>
            <person name="Rodrigues D.S."/>
            <person name="Formighieri E.F."/>
            <person name="Melo I.S."/>
            <person name="Favaro L.C.L."/>
        </authorList>
    </citation>
    <scope>NUCLEOTIDE SEQUENCE [LARGE SCALE GENOMIC DNA]</scope>
    <source>
        <strain evidence="3 4">CCMA-1212</strain>
    </source>
</reference>
<accession>A0ABY2HH23</accession>
<dbReference type="PROSITE" id="PS01274">
    <property type="entry name" value="COA_TRANSF_2"/>
    <property type="match status" value="1"/>
</dbReference>
<dbReference type="SUPFAM" id="SSF100950">
    <property type="entry name" value="NagB/RpiA/CoA transferase-like"/>
    <property type="match status" value="2"/>
</dbReference>
<dbReference type="InterPro" id="IPR012791">
    <property type="entry name" value="3-oxoacid_CoA-transf_B"/>
</dbReference>
<evidence type="ECO:0000256" key="1">
    <source>
        <dbReference type="ARBA" id="ARBA00022679"/>
    </source>
</evidence>
<dbReference type="NCBIfam" id="TIGR02428">
    <property type="entry name" value="pcaJ_scoB_fam"/>
    <property type="match status" value="1"/>
</dbReference>
<dbReference type="InterPro" id="IPR037171">
    <property type="entry name" value="NagB/RpiA_transferase-like"/>
</dbReference>
<feature type="region of interest" description="Disordered" evidence="2">
    <location>
        <begin position="850"/>
        <end position="893"/>
    </location>
</feature>
<evidence type="ECO:0000313" key="4">
    <source>
        <dbReference type="Proteomes" id="UP001642720"/>
    </source>
</evidence>
<dbReference type="GeneID" id="300572005"/>
<protein>
    <submittedName>
        <fullName evidence="3">Succinyl-CoA:3-ketoacid coenzyme A transferase 1</fullName>
    </submittedName>
</protein>
<evidence type="ECO:0000313" key="3">
    <source>
        <dbReference type="EMBL" id="TFB06911.1"/>
    </source>
</evidence>
<organism evidence="3 4">
    <name type="scientific">Trichoderma ghanense</name>
    <dbReference type="NCBI Taxonomy" id="65468"/>
    <lineage>
        <taxon>Eukaryota</taxon>
        <taxon>Fungi</taxon>
        <taxon>Dikarya</taxon>
        <taxon>Ascomycota</taxon>
        <taxon>Pezizomycotina</taxon>
        <taxon>Sordariomycetes</taxon>
        <taxon>Hypocreomycetidae</taxon>
        <taxon>Hypocreales</taxon>
        <taxon>Hypocreaceae</taxon>
        <taxon>Trichoderma</taxon>
    </lineage>
</organism>
<dbReference type="GO" id="GO:0016740">
    <property type="term" value="F:transferase activity"/>
    <property type="evidence" value="ECO:0007669"/>
    <property type="project" value="UniProtKB-KW"/>
</dbReference>
<dbReference type="PANTHER" id="PTHR13707">
    <property type="entry name" value="KETOACID-COENZYME A TRANSFERASE"/>
    <property type="match status" value="1"/>
</dbReference>